<dbReference type="Proteomes" id="UP000664417">
    <property type="component" value="Unassembled WGS sequence"/>
</dbReference>
<name>A0A8J7U436_9BACT</name>
<dbReference type="RefSeq" id="WP_207859230.1">
    <property type="nucleotide sequence ID" value="NZ_JAFREP010000011.1"/>
</dbReference>
<comment type="caution">
    <text evidence="1">The sequence shown here is derived from an EMBL/GenBank/DDBJ whole genome shotgun (WGS) entry which is preliminary data.</text>
</comment>
<sequence length="356" mass="39146">MKNLFPQGLMFLLFCTLSGHVFGNCFRVVGEAWSNQYNLPILQLETLPHCYGKPCGKKFYPVQATSYQVLDDEAAYNPYYEQIDFANGLPVVVKSNRLSLCRTMATPCYLSGPNSWCFLGTFTTSYHYDAEQYHWQLDGTGWSTTTSSPSVEINSLPFRPGTYTLRVRTSKVCYGTTFTSEWETRSVRVVSKVDPACDHGAPRKAAAAGRATETQLAAALAGEGLNRHYTADLVSGETAWLTNPHTFTLPVVLMMVDDSGTTFFETLELAPGATHAYRPADTVGSYLVVSMVNFLVAAGEDAMPVAVQVPERGVDAFVTRKKQGREVVQGLDVHGRGHGPLWNVVLDRDAGEPISQ</sequence>
<protein>
    <submittedName>
        <fullName evidence="1">Uncharacterized protein</fullName>
    </submittedName>
</protein>
<evidence type="ECO:0000313" key="2">
    <source>
        <dbReference type="Proteomes" id="UP000664417"/>
    </source>
</evidence>
<proteinExistence type="predicted"/>
<reference evidence="1" key="1">
    <citation type="submission" date="2021-03" db="EMBL/GenBank/DDBJ databases">
        <authorList>
            <person name="Wang G."/>
        </authorList>
    </citation>
    <scope>NUCLEOTIDE SEQUENCE</scope>
    <source>
        <strain evidence="1">KCTC 12899</strain>
    </source>
</reference>
<gene>
    <name evidence="1" type="ORF">J3U88_13125</name>
</gene>
<organism evidence="1 2">
    <name type="scientific">Acanthopleuribacter pedis</name>
    <dbReference type="NCBI Taxonomy" id="442870"/>
    <lineage>
        <taxon>Bacteria</taxon>
        <taxon>Pseudomonadati</taxon>
        <taxon>Acidobacteriota</taxon>
        <taxon>Holophagae</taxon>
        <taxon>Acanthopleuribacterales</taxon>
        <taxon>Acanthopleuribacteraceae</taxon>
        <taxon>Acanthopleuribacter</taxon>
    </lineage>
</organism>
<dbReference type="AlphaFoldDB" id="A0A8J7U436"/>
<evidence type="ECO:0000313" key="1">
    <source>
        <dbReference type="EMBL" id="MBO1319409.1"/>
    </source>
</evidence>
<dbReference type="EMBL" id="JAFREP010000011">
    <property type="protein sequence ID" value="MBO1319409.1"/>
    <property type="molecule type" value="Genomic_DNA"/>
</dbReference>
<accession>A0A8J7U436</accession>
<keyword evidence="2" id="KW-1185">Reference proteome</keyword>